<keyword evidence="3" id="KW-0732">Signal</keyword>
<organism evidence="4 5">
    <name type="scientific">Corynebacterium meitnerae</name>
    <dbReference type="NCBI Taxonomy" id="2913498"/>
    <lineage>
        <taxon>Bacteria</taxon>
        <taxon>Bacillati</taxon>
        <taxon>Actinomycetota</taxon>
        <taxon>Actinomycetes</taxon>
        <taxon>Mycobacteriales</taxon>
        <taxon>Corynebacteriaceae</taxon>
        <taxon>Corynebacterium</taxon>
    </lineage>
</organism>
<evidence type="ECO:0000313" key="5">
    <source>
        <dbReference type="Proteomes" id="UP001146468"/>
    </source>
</evidence>
<gene>
    <name evidence="4" type="ORF">L8U60_06130</name>
</gene>
<sequence length="115" mass="12054">MKKLTSVAMAVALSTSLLVAPDAVAADGSSGSPTNSVRENKDNADAIPDGYEVPEPPTFGKAYTGSAPLSLFLAFAATAAVLGVIAQFPPIKAQLQRWDAEFQKRLEAFKQQGTN</sequence>
<keyword evidence="2" id="KW-1133">Transmembrane helix</keyword>
<feature type="signal peptide" evidence="3">
    <location>
        <begin position="1"/>
        <end position="25"/>
    </location>
</feature>
<evidence type="ECO:0000256" key="3">
    <source>
        <dbReference type="SAM" id="SignalP"/>
    </source>
</evidence>
<comment type="caution">
    <text evidence="4">The sequence shown here is derived from an EMBL/GenBank/DDBJ whole genome shotgun (WGS) entry which is preliminary data.</text>
</comment>
<dbReference type="RefSeq" id="WP_269965490.1">
    <property type="nucleotide sequence ID" value="NZ_JAKMUS010000008.1"/>
</dbReference>
<keyword evidence="5" id="KW-1185">Reference proteome</keyword>
<feature type="region of interest" description="Disordered" evidence="1">
    <location>
        <begin position="24"/>
        <end position="53"/>
    </location>
</feature>
<protein>
    <recommendedName>
        <fullName evidence="6">Secreted protein</fullName>
    </recommendedName>
</protein>
<reference evidence="4" key="1">
    <citation type="submission" date="2022-02" db="EMBL/GenBank/DDBJ databases">
        <title>Corynebacterium sp. from urogenital microbiome.</title>
        <authorList>
            <person name="Cappelli E.A."/>
            <person name="Ribeiro T.G."/>
            <person name="Peixe L."/>
        </authorList>
    </citation>
    <scope>NUCLEOTIDE SEQUENCE</scope>
    <source>
        <strain evidence="4">C8Ua_172</strain>
    </source>
</reference>
<proteinExistence type="predicted"/>
<feature type="transmembrane region" description="Helical" evidence="2">
    <location>
        <begin position="69"/>
        <end position="88"/>
    </location>
</feature>
<dbReference type="Proteomes" id="UP001146468">
    <property type="component" value="Unassembled WGS sequence"/>
</dbReference>
<accession>A0A9X3LTS4</accession>
<evidence type="ECO:0008006" key="6">
    <source>
        <dbReference type="Google" id="ProtNLM"/>
    </source>
</evidence>
<keyword evidence="2" id="KW-0472">Membrane</keyword>
<dbReference type="EMBL" id="JAKMUS010000008">
    <property type="protein sequence ID" value="MCZ9294060.1"/>
    <property type="molecule type" value="Genomic_DNA"/>
</dbReference>
<dbReference type="AlphaFoldDB" id="A0A9X3LTS4"/>
<evidence type="ECO:0000256" key="1">
    <source>
        <dbReference type="SAM" id="MobiDB-lite"/>
    </source>
</evidence>
<name>A0A9X3LTS4_9CORY</name>
<feature type="chain" id="PRO_5040963914" description="Secreted protein" evidence="3">
    <location>
        <begin position="26"/>
        <end position="115"/>
    </location>
</feature>
<evidence type="ECO:0000256" key="2">
    <source>
        <dbReference type="SAM" id="Phobius"/>
    </source>
</evidence>
<evidence type="ECO:0000313" key="4">
    <source>
        <dbReference type="EMBL" id="MCZ9294060.1"/>
    </source>
</evidence>
<keyword evidence="2" id="KW-0812">Transmembrane</keyword>